<dbReference type="NCBIfam" id="TIGR02095">
    <property type="entry name" value="glgA"/>
    <property type="match status" value="1"/>
</dbReference>
<dbReference type="GO" id="GO:0005978">
    <property type="term" value="P:glycogen biosynthetic process"/>
    <property type="evidence" value="ECO:0007669"/>
    <property type="project" value="UniProtKB-UniRule"/>
</dbReference>
<evidence type="ECO:0000256" key="4">
    <source>
        <dbReference type="ARBA" id="ARBA00022676"/>
    </source>
</evidence>
<comment type="function">
    <text evidence="2 7">Synthesizes alpha-1,4-glucan chains using ADP-glucose.</text>
</comment>
<dbReference type="CDD" id="cd03791">
    <property type="entry name" value="GT5_Glycogen_synthase_DULL1-like"/>
    <property type="match status" value="1"/>
</dbReference>
<dbReference type="HAMAP" id="MF_00484">
    <property type="entry name" value="Glycogen_synth"/>
    <property type="match status" value="1"/>
</dbReference>
<dbReference type="AlphaFoldDB" id="A0A511V4E8"/>
<dbReference type="GO" id="GO:0004373">
    <property type="term" value="F:alpha-1,4-glucan glucosyltransferase (UDP-glucose donor) activity"/>
    <property type="evidence" value="ECO:0007669"/>
    <property type="project" value="InterPro"/>
</dbReference>
<evidence type="ECO:0000259" key="9">
    <source>
        <dbReference type="Pfam" id="PF08323"/>
    </source>
</evidence>
<keyword evidence="4 7" id="KW-0328">Glycosyltransferase</keyword>
<evidence type="ECO:0000256" key="6">
    <source>
        <dbReference type="ARBA" id="ARBA00023056"/>
    </source>
</evidence>
<accession>A0A511V4E8</accession>
<dbReference type="InterPro" id="IPR011835">
    <property type="entry name" value="GS/SS"/>
</dbReference>
<evidence type="ECO:0000256" key="5">
    <source>
        <dbReference type="ARBA" id="ARBA00022679"/>
    </source>
</evidence>
<evidence type="ECO:0000256" key="7">
    <source>
        <dbReference type="HAMAP-Rule" id="MF_00484"/>
    </source>
</evidence>
<comment type="pathway">
    <text evidence="7">Glycan biosynthesis; glycogen biosynthesis.</text>
</comment>
<evidence type="ECO:0000313" key="11">
    <source>
        <dbReference type="Proteomes" id="UP000321157"/>
    </source>
</evidence>
<dbReference type="EMBL" id="BJXX01000055">
    <property type="protein sequence ID" value="GEN33790.1"/>
    <property type="molecule type" value="Genomic_DNA"/>
</dbReference>
<feature type="binding site" evidence="7">
    <location>
        <position position="15"/>
    </location>
    <ligand>
        <name>ADP-alpha-D-glucose</name>
        <dbReference type="ChEBI" id="CHEBI:57498"/>
    </ligand>
</feature>
<dbReference type="Pfam" id="PF08323">
    <property type="entry name" value="Glyco_transf_5"/>
    <property type="match status" value="1"/>
</dbReference>
<comment type="caution">
    <text evidence="10">The sequence shown here is derived from an EMBL/GenBank/DDBJ whole genome shotgun (WGS) entry which is preliminary data.</text>
</comment>
<evidence type="ECO:0000256" key="2">
    <source>
        <dbReference type="ARBA" id="ARBA00002764"/>
    </source>
</evidence>
<keyword evidence="6 7" id="KW-0320">Glycogen biosynthesis</keyword>
<dbReference type="InterPro" id="IPR001296">
    <property type="entry name" value="Glyco_trans_1"/>
</dbReference>
<dbReference type="Pfam" id="PF00534">
    <property type="entry name" value="Glycos_transf_1"/>
    <property type="match status" value="1"/>
</dbReference>
<dbReference type="SUPFAM" id="SSF53756">
    <property type="entry name" value="UDP-Glycosyltransferase/glycogen phosphorylase"/>
    <property type="match status" value="1"/>
</dbReference>
<dbReference type="PANTHER" id="PTHR45825">
    <property type="entry name" value="GRANULE-BOUND STARCH SYNTHASE 1, CHLOROPLASTIC/AMYLOPLASTIC"/>
    <property type="match status" value="1"/>
</dbReference>
<evidence type="ECO:0000259" key="8">
    <source>
        <dbReference type="Pfam" id="PF00534"/>
    </source>
</evidence>
<organism evidence="10 11">
    <name type="scientific">Aneurinibacillus danicus</name>
    <dbReference type="NCBI Taxonomy" id="267746"/>
    <lineage>
        <taxon>Bacteria</taxon>
        <taxon>Bacillati</taxon>
        <taxon>Bacillota</taxon>
        <taxon>Bacilli</taxon>
        <taxon>Bacillales</taxon>
        <taxon>Paenibacillaceae</taxon>
        <taxon>Aneurinibacillus group</taxon>
        <taxon>Aneurinibacillus</taxon>
    </lineage>
</organism>
<dbReference type="OrthoDB" id="9808590at2"/>
<feature type="domain" description="Glycosyl transferase family 1" evidence="8">
    <location>
        <begin position="290"/>
        <end position="429"/>
    </location>
</feature>
<dbReference type="Gene3D" id="3.40.50.2000">
    <property type="entry name" value="Glycogen Phosphorylase B"/>
    <property type="match status" value="2"/>
</dbReference>
<protein>
    <recommendedName>
        <fullName evidence="7">Glycogen synthase</fullName>
        <ecNumber evidence="7">2.4.1.21</ecNumber>
    </recommendedName>
    <alternativeName>
        <fullName evidence="7">Starch [bacterial glycogen] synthase</fullName>
    </alternativeName>
</protein>
<name>A0A511V4E8_9BACL</name>
<dbReference type="Proteomes" id="UP000321157">
    <property type="component" value="Unassembled WGS sequence"/>
</dbReference>
<gene>
    <name evidence="7 10" type="primary">glgA</name>
    <name evidence="10" type="ORF">ADA01nite_12500</name>
</gene>
<comment type="catalytic activity">
    <reaction evidence="1 7">
        <text>[(1-&gt;4)-alpha-D-glucosyl](n) + ADP-alpha-D-glucose = [(1-&gt;4)-alpha-D-glucosyl](n+1) + ADP + H(+)</text>
        <dbReference type="Rhea" id="RHEA:18189"/>
        <dbReference type="Rhea" id="RHEA-COMP:9584"/>
        <dbReference type="Rhea" id="RHEA-COMP:9587"/>
        <dbReference type="ChEBI" id="CHEBI:15378"/>
        <dbReference type="ChEBI" id="CHEBI:15444"/>
        <dbReference type="ChEBI" id="CHEBI:57498"/>
        <dbReference type="ChEBI" id="CHEBI:456216"/>
        <dbReference type="EC" id="2.4.1.21"/>
    </reaction>
</comment>
<dbReference type="GO" id="GO:0009011">
    <property type="term" value="F:alpha-1,4-glucan glucosyltransferase (ADP-glucose donor) activity"/>
    <property type="evidence" value="ECO:0007669"/>
    <property type="project" value="UniProtKB-UniRule"/>
</dbReference>
<dbReference type="NCBIfam" id="NF001898">
    <property type="entry name" value="PRK00654.1-1"/>
    <property type="match status" value="1"/>
</dbReference>
<comment type="similarity">
    <text evidence="3 7">Belongs to the glycosyltransferase 1 family. Bacterial/plant glycogen synthase subfamily.</text>
</comment>
<dbReference type="RefSeq" id="WP_146809111.1">
    <property type="nucleotide sequence ID" value="NZ_BJXX01000055.1"/>
</dbReference>
<keyword evidence="5 7" id="KW-0808">Transferase</keyword>
<sequence length="476" mass="54081">MRILFAAAEAAPFVKTGGLADVIGSLPKEMIKQGLDVRVMLPKYKVIPGCFTENMRRRAELTVPVGWRRQYAGIEELEWDGVTYYFVDNEYYFWRDGVYGCYDEAEQFAYFSRAVLESLPQLGFKPDILHCHDWHTAMVPVFLRAFYDGHPFYDSMRTVFTIHNLKYQGIFPYTVLPDVLGLDNDYFTLDGLEFYGDINYMKGGLLYADRLTTVSPSYAREIQEPYYGERLDGVLRARAADTTGIINGIDYDTYNPQSDPHLYVNYRRSPAKKRKNKVHLQQQLGLPTAEGIPLIAIVSRLAEQKGLDLVACVLEDMLALDMQMVVLGTGEARYETMFREAALRCPQKIAACIQFDEGLARRVYAAADLFLMPSKFEPCGIGQMIALRYGAVPIVRETGGLRDTVQSYNEMTGEGNGFTFAHYNAHDMLYTVGRALRVYRDPAAFARVLANGQKTDCGWIQSARQYHMLYEQLVTA</sequence>
<evidence type="ECO:0000256" key="1">
    <source>
        <dbReference type="ARBA" id="ARBA00001478"/>
    </source>
</evidence>
<dbReference type="UniPathway" id="UPA00164"/>
<dbReference type="InterPro" id="IPR013534">
    <property type="entry name" value="Starch_synth_cat_dom"/>
</dbReference>
<reference evidence="10 11" key="1">
    <citation type="submission" date="2019-07" db="EMBL/GenBank/DDBJ databases">
        <title>Whole genome shotgun sequence of Aneurinibacillus danicus NBRC 102444.</title>
        <authorList>
            <person name="Hosoyama A."/>
            <person name="Uohara A."/>
            <person name="Ohji S."/>
            <person name="Ichikawa N."/>
        </authorList>
    </citation>
    <scope>NUCLEOTIDE SEQUENCE [LARGE SCALE GENOMIC DNA]</scope>
    <source>
        <strain evidence="10 11">NBRC 102444</strain>
    </source>
</reference>
<proteinExistence type="inferred from homology"/>
<dbReference type="PANTHER" id="PTHR45825:SF11">
    <property type="entry name" value="ALPHA AMYLASE DOMAIN-CONTAINING PROTEIN"/>
    <property type="match status" value="1"/>
</dbReference>
<dbReference type="EC" id="2.4.1.21" evidence="7"/>
<feature type="domain" description="Starch synthase catalytic" evidence="9">
    <location>
        <begin position="2"/>
        <end position="236"/>
    </location>
</feature>
<evidence type="ECO:0000313" key="10">
    <source>
        <dbReference type="EMBL" id="GEN33790.1"/>
    </source>
</evidence>
<keyword evidence="11" id="KW-1185">Reference proteome</keyword>
<evidence type="ECO:0000256" key="3">
    <source>
        <dbReference type="ARBA" id="ARBA00010281"/>
    </source>
</evidence>